<dbReference type="Proteomes" id="UP000325113">
    <property type="component" value="Unassembled WGS sequence"/>
</dbReference>
<feature type="region of interest" description="Disordered" evidence="5">
    <location>
        <begin position="762"/>
        <end position="927"/>
    </location>
</feature>
<dbReference type="InterPro" id="IPR030395">
    <property type="entry name" value="GP_PDE_dom"/>
</dbReference>
<feature type="region of interest" description="Disordered" evidence="5">
    <location>
        <begin position="1200"/>
        <end position="1291"/>
    </location>
</feature>
<dbReference type="InterPro" id="IPR004331">
    <property type="entry name" value="SPX_dom"/>
</dbReference>
<gene>
    <name evidence="9" type="ORF">FNF31_00920</name>
</gene>
<dbReference type="InterPro" id="IPR000504">
    <property type="entry name" value="RRM_dom"/>
</dbReference>
<keyword evidence="1" id="KW-0378">Hydrolase</keyword>
<dbReference type="SMART" id="SM00248">
    <property type="entry name" value="ANK"/>
    <property type="match status" value="4"/>
</dbReference>
<dbReference type="CDD" id="cd14447">
    <property type="entry name" value="SPX"/>
    <property type="match status" value="1"/>
</dbReference>
<dbReference type="GO" id="GO:0046475">
    <property type="term" value="P:glycerophospholipid catabolic process"/>
    <property type="evidence" value="ECO:0007669"/>
    <property type="project" value="TreeGrafter"/>
</dbReference>
<dbReference type="GO" id="GO:0003723">
    <property type="term" value="F:RNA binding"/>
    <property type="evidence" value="ECO:0007669"/>
    <property type="project" value="UniProtKB-UniRule"/>
</dbReference>
<organism evidence="9">
    <name type="scientific">Cafeteria roenbergensis</name>
    <name type="common">Marine flagellate</name>
    <dbReference type="NCBI Taxonomy" id="33653"/>
    <lineage>
        <taxon>Eukaryota</taxon>
        <taxon>Sar</taxon>
        <taxon>Stramenopiles</taxon>
        <taxon>Bigyra</taxon>
        <taxon>Opalozoa</taxon>
        <taxon>Bicosoecida</taxon>
        <taxon>Cafeteriaceae</taxon>
        <taxon>Cafeteria</taxon>
    </lineage>
</organism>
<dbReference type="PANTHER" id="PTHR22958:SF1">
    <property type="entry name" value="GLYCEROPHOSPHOCHOLINE PHOSPHODIESTERASE GPCPD1"/>
    <property type="match status" value="1"/>
</dbReference>
<dbReference type="InterPro" id="IPR035979">
    <property type="entry name" value="RBD_domain_sf"/>
</dbReference>
<reference evidence="9" key="1">
    <citation type="submission" date="2019-07" db="EMBL/GenBank/DDBJ databases">
        <title>Genomes of Cafeteria roenbergensis.</title>
        <authorList>
            <person name="Fischer M.G."/>
            <person name="Hackl T."/>
            <person name="Roman M."/>
        </authorList>
    </citation>
    <scope>NUCLEOTIDE SEQUENCE [LARGE SCALE GENOMIC DNA]</scope>
    <source>
        <strain evidence="9">Cflag</strain>
    </source>
</reference>
<dbReference type="PROSITE" id="PS50088">
    <property type="entry name" value="ANK_REPEAT"/>
    <property type="match status" value="3"/>
</dbReference>
<dbReference type="InterPro" id="IPR002110">
    <property type="entry name" value="Ankyrin_rpt"/>
</dbReference>
<comment type="caution">
    <text evidence="9">The sequence shown here is derived from an EMBL/GenBank/DDBJ whole genome shotgun (WGS) entry which is preliminary data.</text>
</comment>
<protein>
    <recommendedName>
        <fullName evidence="10">Glycerophosphodiester phosphodiesterase</fullName>
    </recommendedName>
</protein>
<dbReference type="InterPro" id="IPR017946">
    <property type="entry name" value="PLC-like_Pdiesterase_TIM-brl"/>
</dbReference>
<feature type="domain" description="GP-PDE" evidence="8">
    <location>
        <begin position="1100"/>
        <end position="1487"/>
    </location>
</feature>
<name>A0A5A8DUK8_CAFRO</name>
<feature type="compositionally biased region" description="Low complexity" evidence="5">
    <location>
        <begin position="860"/>
        <end position="871"/>
    </location>
</feature>
<dbReference type="InterPro" id="IPR051578">
    <property type="entry name" value="GDPD"/>
</dbReference>
<feature type="domain" description="RRM" evidence="6">
    <location>
        <begin position="36"/>
        <end position="114"/>
    </location>
</feature>
<keyword evidence="4" id="KW-0694">RNA-binding</keyword>
<feature type="domain" description="SPX" evidence="7">
    <location>
        <begin position="1"/>
        <end position="260"/>
    </location>
</feature>
<dbReference type="Pfam" id="PF00076">
    <property type="entry name" value="RRM_1"/>
    <property type="match status" value="1"/>
</dbReference>
<sequence length="1496" mass="155080">MATLLRVVSPQAAPFGADRKRFNTEANRFRAATVSRSVYVGNLSFATTEPQVHALMSRAGPVDRVVMGLNRDTRLPCGFAFVEFVDRAGAVAAVSLLTGAVLDGRVIRLEMDKGFREWRRWGRGAGGGQMRDEFRASFDEGRGGYVLKDEIRRVEVGLSSTDDFVRAFLAEADRVDAFFKPEFQDALDHTDLLVQRAADYAGSDIACVSGLASLSEALASIVRKLQDLRDFASVNSEGFRKAAKKLDKRTSSDRFSDLTTRQLPCRRFWHCTEVDAAVSACQSATALLDDAARRATAEADSASARVRSLSAWRASTGSGSSSDAAWAVGSAPRPMTLATTSADEAIRAAIRAEDGRRMAFLLRSSGMPAATLLSLGAPLLHAAVRSGDADSVRVLLRLGVPAESPDAAERSPLEVAVRGGWRGVVDALLEAGADATGRASVASFSRRTPLHHAVLAGDARCVSVLLRRAAAADSVLEALTACDRNGHSAAYLAAVAGRPSCLQTLLHAASKASAARAPKSVRSVGGYDDEEDEPIRFSRSGVTASRRAASGHAGASRASPPPASSASGDADPSSGDEPNAAAQAATHAATAGSEGGASDASAAAERVEEGHPVMQSDEWELHVMLGGAGDGPKGTQRPRPAVSLQPPPGQRLPSRRMRLELAPWSVGLERAAQHRAAVAAAAGGLSSASAQAAPADVDLDPEALETAAGETVTVTLPLRRRHGPRLLRAAGLRASAAADSDDDEALAAEASASSAAAELATHPIDAPSDTGNSDLSEDEAGLDIDDDGKAHGRAEGADHAETLPSPVLSPLAGARRGRSESSSGGAAARTRRRGSGWDAALKAADEPWTPPPLALQSDSPGAGTRAAGAPGFPSPDGGRAEGAGAGAGERSPARFTARRAAGARAASGHHRTASDAAAAEEAADGAPATWETALPADDPELNTSHTFSSRGRGPFGLGLAVSVSSGVGVVVGRAVFPPALLLGTGGAAPRVPDDVIEGMRPVDVGRAIALLCDGLPPPPADRPGAQGIREAHAVLAQHCWDSSCGLRLEGEASAPLLAAGGAVMGTVTVRFVLARPYTPPLGAVPSAMTGNAVRAYWRQTRVVGHRGAGADNAAEVLGPAGTRRWRTHVMENTVLSFVTAASLGAEYVEFDVQLSSDGVPVVYHDFGVRLPGGIRVPVSHMTADQLNRVAPLTDHDFLARPRHRSRLSNGSSAGAGAVTGAASPAATPAMVGRPSSPLTAASDASSTGAPAPAPRPALVGASSSPDLQAADRTAPPAPHASGHTSERTLKAMGLDPVRHRNRSSLYYGLRDKLTSLAETFQRVPVSCGFNIEMKYPSPAEVAEGRLIVPDRNTYVDRVLDCTFANAGSRGVIFSSFDPDVCLLLHRKQGTYPVLLLTDAGTQVDADPRRNSLREAIRFARSVGLFGIVSHSKPLLEAPVLMDAVRGAGLVLATFGKRNNEIECVKLQQEHGVAAIIVDHVAHISRGLRAGNGAGGH</sequence>
<dbReference type="SUPFAM" id="SSF54928">
    <property type="entry name" value="RNA-binding domain, RBD"/>
    <property type="match status" value="1"/>
</dbReference>
<dbReference type="CDD" id="cd08572">
    <property type="entry name" value="GDPD_GDE5_like"/>
    <property type="match status" value="1"/>
</dbReference>
<dbReference type="PROSITE" id="PS50297">
    <property type="entry name" value="ANK_REP_REGION"/>
    <property type="match status" value="1"/>
</dbReference>
<dbReference type="GO" id="GO:0008081">
    <property type="term" value="F:phosphoric diester hydrolase activity"/>
    <property type="evidence" value="ECO:0007669"/>
    <property type="project" value="InterPro"/>
</dbReference>
<feature type="compositionally biased region" description="Low complexity" evidence="5">
    <location>
        <begin position="1210"/>
        <end position="1232"/>
    </location>
</feature>
<feature type="compositionally biased region" description="Low complexity" evidence="5">
    <location>
        <begin position="914"/>
        <end position="927"/>
    </location>
</feature>
<dbReference type="InterPro" id="IPR012677">
    <property type="entry name" value="Nucleotide-bd_a/b_plait_sf"/>
</dbReference>
<feature type="repeat" description="ANK" evidence="3">
    <location>
        <begin position="445"/>
        <end position="477"/>
    </location>
</feature>
<proteinExistence type="predicted"/>
<dbReference type="SMART" id="SM00360">
    <property type="entry name" value="RRM"/>
    <property type="match status" value="1"/>
</dbReference>
<dbReference type="Gene3D" id="3.30.70.330">
    <property type="match status" value="1"/>
</dbReference>
<dbReference type="SUPFAM" id="SSF51695">
    <property type="entry name" value="PLC-like phosphodiesterases"/>
    <property type="match status" value="1"/>
</dbReference>
<dbReference type="InterPro" id="IPR034148">
    <property type="entry name" value="NCBP2_RRM"/>
</dbReference>
<evidence type="ECO:0000259" key="6">
    <source>
        <dbReference type="PROSITE" id="PS50102"/>
    </source>
</evidence>
<evidence type="ECO:0008006" key="10">
    <source>
        <dbReference type="Google" id="ProtNLM"/>
    </source>
</evidence>
<evidence type="ECO:0000256" key="1">
    <source>
        <dbReference type="ARBA" id="ARBA00022801"/>
    </source>
</evidence>
<feature type="repeat" description="ANK" evidence="3">
    <location>
        <begin position="408"/>
        <end position="440"/>
    </location>
</feature>
<evidence type="ECO:0000313" key="9">
    <source>
        <dbReference type="EMBL" id="KAA0167481.1"/>
    </source>
</evidence>
<accession>A0A5A8DUK8</accession>
<evidence type="ECO:0000256" key="5">
    <source>
        <dbReference type="SAM" id="MobiDB-lite"/>
    </source>
</evidence>
<feature type="compositionally biased region" description="Polar residues" evidence="5">
    <location>
        <begin position="1236"/>
        <end position="1248"/>
    </location>
</feature>
<dbReference type="CDD" id="cd12240">
    <property type="entry name" value="RRM_NCBP2"/>
    <property type="match status" value="1"/>
</dbReference>
<evidence type="ECO:0000256" key="2">
    <source>
        <dbReference type="ARBA" id="ARBA00023043"/>
    </source>
</evidence>
<feature type="compositionally biased region" description="Low complexity" evidence="5">
    <location>
        <begin position="544"/>
        <end position="604"/>
    </location>
</feature>
<dbReference type="PROSITE" id="PS51382">
    <property type="entry name" value="SPX"/>
    <property type="match status" value="1"/>
</dbReference>
<dbReference type="PROSITE" id="PS50102">
    <property type="entry name" value="RRM"/>
    <property type="match status" value="1"/>
</dbReference>
<dbReference type="EMBL" id="VLTM01000005">
    <property type="protein sequence ID" value="KAA0167481.1"/>
    <property type="molecule type" value="Genomic_DNA"/>
</dbReference>
<evidence type="ECO:0000256" key="3">
    <source>
        <dbReference type="PROSITE-ProRule" id="PRU00023"/>
    </source>
</evidence>
<dbReference type="SUPFAM" id="SSF48403">
    <property type="entry name" value="Ankyrin repeat"/>
    <property type="match status" value="1"/>
</dbReference>
<dbReference type="Gene3D" id="3.20.20.190">
    <property type="entry name" value="Phosphatidylinositol (PI) phosphodiesterase"/>
    <property type="match status" value="1"/>
</dbReference>
<feature type="compositionally biased region" description="Low complexity" evidence="5">
    <location>
        <begin position="888"/>
        <end position="906"/>
    </location>
</feature>
<evidence type="ECO:0000259" key="7">
    <source>
        <dbReference type="PROSITE" id="PS51382"/>
    </source>
</evidence>
<evidence type="ECO:0000259" key="8">
    <source>
        <dbReference type="PROSITE" id="PS51704"/>
    </source>
</evidence>
<dbReference type="Gene3D" id="1.25.40.20">
    <property type="entry name" value="Ankyrin repeat-containing domain"/>
    <property type="match status" value="1"/>
</dbReference>
<feature type="region of interest" description="Disordered" evidence="5">
    <location>
        <begin position="517"/>
        <end position="656"/>
    </location>
</feature>
<feature type="compositionally biased region" description="Acidic residues" evidence="5">
    <location>
        <begin position="775"/>
        <end position="786"/>
    </location>
</feature>
<dbReference type="InterPro" id="IPR036770">
    <property type="entry name" value="Ankyrin_rpt-contain_sf"/>
</dbReference>
<dbReference type="PROSITE" id="PS51704">
    <property type="entry name" value="GP_PDE"/>
    <property type="match status" value="1"/>
</dbReference>
<dbReference type="Pfam" id="PF03009">
    <property type="entry name" value="GDPD"/>
    <property type="match status" value="1"/>
</dbReference>
<dbReference type="Pfam" id="PF12796">
    <property type="entry name" value="Ank_2"/>
    <property type="match status" value="1"/>
</dbReference>
<dbReference type="PANTHER" id="PTHR22958">
    <property type="entry name" value="GLYCEROPHOSPHORYL DIESTER PHOSPHODIESTERASE"/>
    <property type="match status" value="1"/>
</dbReference>
<feature type="repeat" description="ANK" evidence="3">
    <location>
        <begin position="375"/>
        <end position="407"/>
    </location>
</feature>
<keyword evidence="2 3" id="KW-0040">ANK repeat</keyword>
<feature type="compositionally biased region" description="Basic and acidic residues" evidence="5">
    <location>
        <begin position="787"/>
        <end position="801"/>
    </location>
</feature>
<evidence type="ECO:0000256" key="4">
    <source>
        <dbReference type="PROSITE-ProRule" id="PRU00176"/>
    </source>
</evidence>